<dbReference type="FunFam" id="3.90.550.10:FF:000053">
    <property type="entry name" value="Polypeptide N-acetylgalactosaminyltransferase"/>
    <property type="match status" value="1"/>
</dbReference>
<dbReference type="GO" id="GO:0030246">
    <property type="term" value="F:carbohydrate binding"/>
    <property type="evidence" value="ECO:0007669"/>
    <property type="project" value="UniProtKB-KW"/>
</dbReference>
<dbReference type="Pfam" id="PF00535">
    <property type="entry name" value="Glycos_transf_2"/>
    <property type="match status" value="1"/>
</dbReference>
<evidence type="ECO:0000256" key="4">
    <source>
        <dbReference type="ARBA" id="ARBA00022692"/>
    </source>
</evidence>
<dbReference type="PANTHER" id="PTHR11675">
    <property type="entry name" value="N-ACETYLGALACTOSAMINYLTRANSFERASE"/>
    <property type="match status" value="1"/>
</dbReference>
<keyword evidence="11" id="KW-0325">Glycoprotein</keyword>
<evidence type="ECO:0000256" key="9">
    <source>
        <dbReference type="ARBA" id="ARBA00023136"/>
    </source>
</evidence>
<dbReference type="InterPro" id="IPR000772">
    <property type="entry name" value="Ricin_B_lectin"/>
</dbReference>
<evidence type="ECO:0000256" key="5">
    <source>
        <dbReference type="ARBA" id="ARBA00022734"/>
    </source>
</evidence>
<evidence type="ECO:0000256" key="10">
    <source>
        <dbReference type="ARBA" id="ARBA00023157"/>
    </source>
</evidence>
<reference evidence="15" key="1">
    <citation type="submission" date="2021-10" db="EMBL/GenBank/DDBJ databases">
        <title>Tropical sea cucumber genome reveals ecological adaptation and Cuvierian tubules defense mechanism.</title>
        <authorList>
            <person name="Chen T."/>
        </authorList>
    </citation>
    <scope>NUCLEOTIDE SEQUENCE</scope>
    <source>
        <strain evidence="15">Nanhai2018</strain>
        <tissue evidence="15">Muscle</tissue>
    </source>
</reference>
<evidence type="ECO:0000259" key="14">
    <source>
        <dbReference type="SMART" id="SM00458"/>
    </source>
</evidence>
<dbReference type="InterPro" id="IPR029044">
    <property type="entry name" value="Nucleotide-diphossugar_trans"/>
</dbReference>
<dbReference type="SUPFAM" id="SSF53448">
    <property type="entry name" value="Nucleotide-diphospho-sugar transferases"/>
    <property type="match status" value="1"/>
</dbReference>
<dbReference type="OrthoDB" id="6119243at2759"/>
<comment type="similarity">
    <text evidence="3 13">Belongs to the glycosyltransferase 2 family. GalNAc-T subfamily.</text>
</comment>
<keyword evidence="16" id="KW-1185">Reference proteome</keyword>
<dbReference type="AlphaFoldDB" id="A0A9Q1BHH3"/>
<organism evidence="15 16">
    <name type="scientific">Holothuria leucospilota</name>
    <name type="common">Black long sea cucumber</name>
    <name type="synonym">Mertensiothuria leucospilota</name>
    <dbReference type="NCBI Taxonomy" id="206669"/>
    <lineage>
        <taxon>Eukaryota</taxon>
        <taxon>Metazoa</taxon>
        <taxon>Echinodermata</taxon>
        <taxon>Eleutherozoa</taxon>
        <taxon>Echinozoa</taxon>
        <taxon>Holothuroidea</taxon>
        <taxon>Aspidochirotacea</taxon>
        <taxon>Aspidochirotida</taxon>
        <taxon>Holothuriidae</taxon>
        <taxon>Holothuria</taxon>
    </lineage>
</organism>
<comment type="cofactor">
    <cofactor evidence="1 13">
        <name>Mn(2+)</name>
        <dbReference type="ChEBI" id="CHEBI:29035"/>
    </cofactor>
</comment>
<feature type="domain" description="Ricin B lectin" evidence="14">
    <location>
        <begin position="505"/>
        <end position="628"/>
    </location>
</feature>
<dbReference type="CDD" id="cd02510">
    <property type="entry name" value="pp-GalNAc-T"/>
    <property type="match status" value="1"/>
</dbReference>
<keyword evidence="4 13" id="KW-0812">Transmembrane</keyword>
<evidence type="ECO:0000256" key="6">
    <source>
        <dbReference type="ARBA" id="ARBA00022968"/>
    </source>
</evidence>
<dbReference type="EC" id="2.4.1.-" evidence="13"/>
<keyword evidence="12 13" id="KW-0464">Manganese</keyword>
<evidence type="ECO:0000256" key="13">
    <source>
        <dbReference type="RuleBase" id="RU361242"/>
    </source>
</evidence>
<evidence type="ECO:0000256" key="2">
    <source>
        <dbReference type="ARBA" id="ARBA00004323"/>
    </source>
</evidence>
<dbReference type="EMBL" id="JAIZAY010000018">
    <property type="protein sequence ID" value="KAJ8024932.1"/>
    <property type="molecule type" value="Genomic_DNA"/>
</dbReference>
<dbReference type="Pfam" id="PF00652">
    <property type="entry name" value="Ricin_B_lectin"/>
    <property type="match status" value="1"/>
</dbReference>
<evidence type="ECO:0000256" key="11">
    <source>
        <dbReference type="ARBA" id="ARBA00023180"/>
    </source>
</evidence>
<sequence>MKFRMRAFVAGMVVATLVWISLFFIFYGEVAQPPDKSKFDNFLPQGKSKAINRFVPKHNHQLQINKETDNKVDFENNLKVDKFGDGNHKRGENLILGTRGDVVPKDFGKHKADQVAEDPGIIRNPEERKLRVEGMRKHAFNELISERIGFHRNITDTRNSLCKYKSYSDDVLSTSIVICFYNEAWSTLLRTVHSVLERTPKHLLHEIILVDDFSEFEHLKEPLDIYVKNQLPSLVSLYHSPKREGLIRARIQGASYATGEVLVFLDSHCEVNVEWLEPLVDRIIAEPHTVVCPVIDIINSDSFEYQASPLVRGGFNWGLNFQWIPVPQSRNAGKETAATPIRSPTMAGGLFAMRLDYFQELGEYDPGMDIWGGENLEISFRIWQCGGILEIHPCSRVGHVFRKRRPYGSAKDTMAKNSLRVAHVWMDEYTVSCRMKYIAPHIKDKHVDFGDISSRLALRERLKCKPFKWYMENIYPELKLPSEKQGVSLGQMAGKARRPEADSVSKGMLRNYQYDLCLTTSGDPSIKGAEAILRPCVTTGREQMWYQSRLHELRLANLLCLGQREVGNQSLVMMKCHGMKGNQEWIVKGKEIYHKASGECLTAKKTRGYIFASVEICTGEKTQQWKYG</sequence>
<keyword evidence="10 13" id="KW-1015">Disulfide bond</keyword>
<dbReference type="Gene3D" id="3.90.550.10">
    <property type="entry name" value="Spore Coat Polysaccharide Biosynthesis Protein SpsA, Chain A"/>
    <property type="match status" value="1"/>
</dbReference>
<dbReference type="InterPro" id="IPR045885">
    <property type="entry name" value="GalNAc-T"/>
</dbReference>
<name>A0A9Q1BHH3_HOLLE</name>
<keyword evidence="7 13" id="KW-1133">Transmembrane helix</keyword>
<dbReference type="Gene3D" id="2.80.10.50">
    <property type="match status" value="1"/>
</dbReference>
<dbReference type="GO" id="GO:0005112">
    <property type="term" value="F:Notch binding"/>
    <property type="evidence" value="ECO:0007669"/>
    <property type="project" value="TreeGrafter"/>
</dbReference>
<comment type="subcellular location">
    <subcellularLocation>
        <location evidence="2 13">Golgi apparatus membrane</location>
        <topology evidence="2 13">Single-pass type II membrane protein</topology>
    </subcellularLocation>
</comment>
<keyword evidence="13" id="KW-0808">Transferase</keyword>
<dbReference type="PANTHER" id="PTHR11675:SF63">
    <property type="entry name" value="POLYPEPTIDE N-ACETYLGALACTOSAMINYLTRANSFERASE"/>
    <property type="match status" value="1"/>
</dbReference>
<evidence type="ECO:0000256" key="1">
    <source>
        <dbReference type="ARBA" id="ARBA00001936"/>
    </source>
</evidence>
<feature type="transmembrane region" description="Helical" evidence="13">
    <location>
        <begin position="7"/>
        <end position="27"/>
    </location>
</feature>
<dbReference type="InterPro" id="IPR001173">
    <property type="entry name" value="Glyco_trans_2-like"/>
</dbReference>
<keyword evidence="13" id="KW-0328">Glycosyltransferase</keyword>
<dbReference type="CDD" id="cd23440">
    <property type="entry name" value="beta-trefoil_Ricin_GALNT11"/>
    <property type="match status" value="1"/>
</dbReference>
<evidence type="ECO:0000313" key="16">
    <source>
        <dbReference type="Proteomes" id="UP001152320"/>
    </source>
</evidence>
<evidence type="ECO:0000256" key="7">
    <source>
        <dbReference type="ARBA" id="ARBA00022989"/>
    </source>
</evidence>
<proteinExistence type="inferred from homology"/>
<comment type="pathway">
    <text evidence="13">Protein modification; protein glycosylation.</text>
</comment>
<dbReference type="GO" id="GO:0004653">
    <property type="term" value="F:polypeptide N-acetylgalactosaminyltransferase activity"/>
    <property type="evidence" value="ECO:0007669"/>
    <property type="project" value="TreeGrafter"/>
</dbReference>
<dbReference type="GO" id="GO:0008593">
    <property type="term" value="P:regulation of Notch signaling pathway"/>
    <property type="evidence" value="ECO:0007669"/>
    <property type="project" value="TreeGrafter"/>
</dbReference>
<keyword evidence="9 13" id="KW-0472">Membrane</keyword>
<keyword evidence="5 13" id="KW-0430">Lectin</keyword>
<comment type="caution">
    <text evidence="15">The sequence shown here is derived from an EMBL/GenBank/DDBJ whole genome shotgun (WGS) entry which is preliminary data.</text>
</comment>
<keyword evidence="6" id="KW-0735">Signal-anchor</keyword>
<dbReference type="PROSITE" id="PS50231">
    <property type="entry name" value="RICIN_B_LECTIN"/>
    <property type="match status" value="1"/>
</dbReference>
<dbReference type="GO" id="GO:0006493">
    <property type="term" value="P:protein O-linked glycosylation"/>
    <property type="evidence" value="ECO:0007669"/>
    <property type="project" value="TreeGrafter"/>
</dbReference>
<dbReference type="GO" id="GO:0000139">
    <property type="term" value="C:Golgi membrane"/>
    <property type="evidence" value="ECO:0007669"/>
    <property type="project" value="UniProtKB-SubCell"/>
</dbReference>
<dbReference type="SMART" id="SM00458">
    <property type="entry name" value="RICIN"/>
    <property type="match status" value="1"/>
</dbReference>
<evidence type="ECO:0000256" key="12">
    <source>
        <dbReference type="ARBA" id="ARBA00023211"/>
    </source>
</evidence>
<dbReference type="InterPro" id="IPR035992">
    <property type="entry name" value="Ricin_B-like_lectins"/>
</dbReference>
<evidence type="ECO:0000256" key="3">
    <source>
        <dbReference type="ARBA" id="ARBA00005680"/>
    </source>
</evidence>
<gene>
    <name evidence="15" type="ORF">HOLleu_34994</name>
</gene>
<dbReference type="Proteomes" id="UP001152320">
    <property type="component" value="Chromosome 18"/>
</dbReference>
<keyword evidence="8 13" id="KW-0333">Golgi apparatus</keyword>
<evidence type="ECO:0000313" key="15">
    <source>
        <dbReference type="EMBL" id="KAJ8024932.1"/>
    </source>
</evidence>
<accession>A0A9Q1BHH3</accession>
<protein>
    <recommendedName>
        <fullName evidence="13">Polypeptide N-acetylgalactosaminyltransferase</fullName>
        <ecNumber evidence="13">2.4.1.-</ecNumber>
    </recommendedName>
    <alternativeName>
        <fullName evidence="13">Protein-UDP acetylgalactosaminyltransferase</fullName>
    </alternativeName>
</protein>
<dbReference type="SUPFAM" id="SSF50370">
    <property type="entry name" value="Ricin B-like lectins"/>
    <property type="match status" value="1"/>
</dbReference>
<evidence type="ECO:0000256" key="8">
    <source>
        <dbReference type="ARBA" id="ARBA00023034"/>
    </source>
</evidence>